<protein>
    <recommendedName>
        <fullName evidence="1">General stress protein FMN-binding split barrel domain-containing protein</fullName>
    </recommendedName>
</protein>
<comment type="caution">
    <text evidence="2">The sequence shown here is derived from an EMBL/GenBank/DDBJ whole genome shotgun (WGS) entry which is preliminary data.</text>
</comment>
<gene>
    <name evidence="2" type="ORF">EZS28_018241</name>
</gene>
<evidence type="ECO:0000313" key="3">
    <source>
        <dbReference type="Proteomes" id="UP000324800"/>
    </source>
</evidence>
<sequence>MRPTPRVVHLCQNNKLGFFITTKQNSAKISQIEKNPFVAVSVYPGQGYESAVAHCTAQISSEQRLLDLAWSDDLKQAGYSGKTDPQLRVIQFTLHSVTFGDKTYAGIPIDKALYERLTSGDVPGLASGPFQTKEVNELLKDLYKTKTNAHLATMNGVGPEERILETFYKDGVGLYQITSLGSQKVRQIHANANVSILLENKGKMEQVVVDAVGRVCTNLDIKKQVWHEGLKDWFDDSPEMKDMVVLIYQPRKVVIHSVTAPTRILQCDILKYDRDLLVAKTIQAAKLPYHVTTVDQDGVLRTRLMTTLKFHQTLGFSFITLGTSRKVGHLEKNCTAVITTFKNDTADAYTMEAEVVPQQGLQFLIPTWYEEFKSFGYKGADDQKRFLLQVNPKFAMVGNVKGRY</sequence>
<proteinExistence type="predicted"/>
<dbReference type="PANTHER" id="PTHR34818:SF1">
    <property type="entry name" value="PROTEIN BLI-3"/>
    <property type="match status" value="1"/>
</dbReference>
<dbReference type="AlphaFoldDB" id="A0A5J4VV21"/>
<accession>A0A5J4VV21</accession>
<feature type="domain" description="General stress protein FMN-binding split barrel" evidence="1">
    <location>
        <begin position="173"/>
        <end position="248"/>
    </location>
</feature>
<dbReference type="EMBL" id="SNRW01004894">
    <property type="protein sequence ID" value="KAA6386233.1"/>
    <property type="molecule type" value="Genomic_DNA"/>
</dbReference>
<reference evidence="2 3" key="1">
    <citation type="submission" date="2019-03" db="EMBL/GenBank/DDBJ databases">
        <title>Single cell metagenomics reveals metabolic interactions within the superorganism composed of flagellate Streblomastix strix and complex community of Bacteroidetes bacteria on its surface.</title>
        <authorList>
            <person name="Treitli S.C."/>
            <person name="Kolisko M."/>
            <person name="Husnik F."/>
            <person name="Keeling P."/>
            <person name="Hampl V."/>
        </authorList>
    </citation>
    <scope>NUCLEOTIDE SEQUENCE [LARGE SCALE GENOMIC DNA]</scope>
    <source>
        <strain evidence="2">ST1C</strain>
    </source>
</reference>
<dbReference type="InterPro" id="IPR052917">
    <property type="entry name" value="Stress-Dev_Protein"/>
</dbReference>
<name>A0A5J4VV21_9EUKA</name>
<dbReference type="InterPro" id="IPR012349">
    <property type="entry name" value="Split_barrel_FMN-bd"/>
</dbReference>
<dbReference type="Proteomes" id="UP000324800">
    <property type="component" value="Unassembled WGS sequence"/>
</dbReference>
<dbReference type="SUPFAM" id="SSF50475">
    <property type="entry name" value="FMN-binding split barrel"/>
    <property type="match status" value="3"/>
</dbReference>
<dbReference type="Pfam" id="PF16242">
    <property type="entry name" value="Pyrid_ox_like"/>
    <property type="match status" value="1"/>
</dbReference>
<evidence type="ECO:0000259" key="1">
    <source>
        <dbReference type="Pfam" id="PF16242"/>
    </source>
</evidence>
<dbReference type="PANTHER" id="PTHR34818">
    <property type="entry name" value="PROTEIN BLI-3"/>
    <property type="match status" value="1"/>
</dbReference>
<dbReference type="InterPro" id="IPR038725">
    <property type="entry name" value="YdaG_split_barrel_FMN-bd"/>
</dbReference>
<organism evidence="2 3">
    <name type="scientific">Streblomastix strix</name>
    <dbReference type="NCBI Taxonomy" id="222440"/>
    <lineage>
        <taxon>Eukaryota</taxon>
        <taxon>Metamonada</taxon>
        <taxon>Preaxostyla</taxon>
        <taxon>Oxymonadida</taxon>
        <taxon>Streblomastigidae</taxon>
        <taxon>Streblomastix</taxon>
    </lineage>
</organism>
<evidence type="ECO:0000313" key="2">
    <source>
        <dbReference type="EMBL" id="KAA6386233.1"/>
    </source>
</evidence>
<dbReference type="Gene3D" id="2.30.110.10">
    <property type="entry name" value="Electron Transport, Fmn-binding Protein, Chain A"/>
    <property type="match status" value="3"/>
</dbReference>